<evidence type="ECO:0000256" key="2">
    <source>
        <dbReference type="SAM" id="MobiDB-lite"/>
    </source>
</evidence>
<name>A0A1Q9EFP0_SYMMI</name>
<evidence type="ECO:0000313" key="4">
    <source>
        <dbReference type="EMBL" id="OLQ06211.1"/>
    </source>
</evidence>
<feature type="region of interest" description="Disordered" evidence="2">
    <location>
        <begin position="198"/>
        <end position="234"/>
    </location>
</feature>
<dbReference type="PROSITE" id="PS50053">
    <property type="entry name" value="UBIQUITIN_2"/>
    <property type="match status" value="1"/>
</dbReference>
<dbReference type="SUPFAM" id="SSF54236">
    <property type="entry name" value="Ubiquitin-like"/>
    <property type="match status" value="1"/>
</dbReference>
<proteinExistence type="predicted"/>
<dbReference type="EMBL" id="LSRX01000165">
    <property type="protein sequence ID" value="OLQ06211.1"/>
    <property type="molecule type" value="Genomic_DNA"/>
</dbReference>
<keyword evidence="1" id="KW-0175">Coiled coil</keyword>
<organism evidence="4 5">
    <name type="scientific">Symbiodinium microadriaticum</name>
    <name type="common">Dinoflagellate</name>
    <name type="synonym">Zooxanthella microadriatica</name>
    <dbReference type="NCBI Taxonomy" id="2951"/>
    <lineage>
        <taxon>Eukaryota</taxon>
        <taxon>Sar</taxon>
        <taxon>Alveolata</taxon>
        <taxon>Dinophyceae</taxon>
        <taxon>Suessiales</taxon>
        <taxon>Symbiodiniaceae</taxon>
        <taxon>Symbiodinium</taxon>
    </lineage>
</organism>
<dbReference type="InterPro" id="IPR000626">
    <property type="entry name" value="Ubiquitin-like_dom"/>
</dbReference>
<comment type="caution">
    <text evidence="4">The sequence shown here is derived from an EMBL/GenBank/DDBJ whole genome shotgun (WGS) entry which is preliminary data.</text>
</comment>
<dbReference type="Proteomes" id="UP000186817">
    <property type="component" value="Unassembled WGS sequence"/>
</dbReference>
<dbReference type="OrthoDB" id="430753at2759"/>
<protein>
    <recommendedName>
        <fullName evidence="3">Ubiquitin-like domain-containing protein</fullName>
    </recommendedName>
</protein>
<keyword evidence="5" id="KW-1185">Reference proteome</keyword>
<evidence type="ECO:0000259" key="3">
    <source>
        <dbReference type="PROSITE" id="PS50053"/>
    </source>
</evidence>
<feature type="coiled-coil region" evidence="1">
    <location>
        <begin position="322"/>
        <end position="349"/>
    </location>
</feature>
<feature type="coiled-coil region" evidence="1">
    <location>
        <begin position="678"/>
        <end position="705"/>
    </location>
</feature>
<reference evidence="4 5" key="1">
    <citation type="submission" date="2016-02" db="EMBL/GenBank/DDBJ databases">
        <title>Genome analysis of coral dinoflagellate symbionts highlights evolutionary adaptations to a symbiotic lifestyle.</title>
        <authorList>
            <person name="Aranda M."/>
            <person name="Li Y."/>
            <person name="Liew Y.J."/>
            <person name="Baumgarten S."/>
            <person name="Simakov O."/>
            <person name="Wilson M."/>
            <person name="Piel J."/>
            <person name="Ashoor H."/>
            <person name="Bougouffa S."/>
            <person name="Bajic V.B."/>
            <person name="Ryu T."/>
            <person name="Ravasi T."/>
            <person name="Bayer T."/>
            <person name="Micklem G."/>
            <person name="Kim H."/>
            <person name="Bhak J."/>
            <person name="Lajeunesse T.C."/>
            <person name="Voolstra C.R."/>
        </authorList>
    </citation>
    <scope>NUCLEOTIDE SEQUENCE [LARGE SCALE GENOMIC DNA]</scope>
    <source>
        <strain evidence="4 5">CCMP2467</strain>
    </source>
</reference>
<evidence type="ECO:0000313" key="5">
    <source>
        <dbReference type="Proteomes" id="UP000186817"/>
    </source>
</evidence>
<dbReference type="InterPro" id="IPR029071">
    <property type="entry name" value="Ubiquitin-like_domsf"/>
</dbReference>
<gene>
    <name evidence="4" type="ORF">AK812_SmicGene10522</name>
</gene>
<accession>A0A1Q9EFP0</accession>
<dbReference type="AlphaFoldDB" id="A0A1Q9EFP0"/>
<evidence type="ECO:0000256" key="1">
    <source>
        <dbReference type="SAM" id="Coils"/>
    </source>
</evidence>
<sequence length="1157" mass="127738">MGKTGEHFTVLVPIQLKAIRDAVLAMELPPPLEEVDSPKAPKASPLALAESKSAGWLPTIRPLSGVSALRSHAQTMYFSTPKQGMTTPSPAGTEGWVFTDGWGGTPSRLQASSLKPDMASTGPALLRKSKSDSALHGLSPKASSENVRAGGTMFGLTRAHRSGAVVAGRTEFVDQGKLVKDIDKLTTALGEVKTMFEGFDPRRSPKKKPTFSDLLAGGKAQKEGAEGDADNDGDEALREAQERLAERLQAYKFCRRIEPELPPLAPLASSGLAPRKPSQTLVVRNTTPEAIRIWLPANRKERIAAFAEERSYRRRLYQTQRERMVEEAADSLKEELVRKEEQAKQTVESRKLQAKLKSESRDFPAAKWFTLIWAAGFLRQIQQDQKQRKVPVLERVEYLRENSDNLLVKRSRLTAGQMKEALRMETVVQSPAVSRLFTSYVASMKMKRNITKAKANAKKVYQALRSWQVAGRVIFALKNVAFQARKIQRFWRACSARLREQREKVAQRWEKLERHELTQELSKWERPAGQRNSNACLTLEDKIAMELTPKAVRLTFVENELRARRYFLLPAIANWEQECIRWNEEYAARLETKRAYQALGQEEGFMEKPEHAFSFPPSRPMHLPPAHPLGEAARGAICSLGCPGRKGDEEILDMWRRCRQDPTGWKKVPRTGMKDFVIKKTKTDRSQAEEKILSLDELLENDKDKDFGEAPDAEAMSYGVDDSLMPGGQPPSESEPCPVSLPCCVDESGKPKAAAPVAAPVGVPKVGAIGPAWTRGEIEKPAGTKDMGGWTAGVDESGKPKAAAPVAAPVGVPKVGAIGPAWTRGEIEKPAGTKDMGGWTAGVDESGKPKAALPPPVSSPQPLTAEYVAALMNSEQLFGDLCTINFRKYDTNKDRLQMKEATKLCQDLHLSMGMFLDDEDIKAAVELTKDFAGGDKDSLSEEEFARWFRELLKESVTGRIQKVARTPPALLSVTVKSMAGTEKVVEVPRDSDVSTLAEAAAAAMDLPYAQTRISVNGQVLPDRTLLSSLELELSSDPEVIAVVMNKLKVRRHVYKARGGAPPHRGYHLVATDEIDLAPNAKISEQLEVLVPPDGISRRTPDNYKLKAFQASPNEQAPRKWEGGMNEVEPDLSLTAEELFGTLQNVDLAVMVPMEGFD</sequence>
<feature type="domain" description="Ubiquitin-like" evidence="3">
    <location>
        <begin position="971"/>
        <end position="1032"/>
    </location>
</feature>